<dbReference type="InterPro" id="IPR009081">
    <property type="entry name" value="PP-bd_ACP"/>
</dbReference>
<dbReference type="InterPro" id="IPR006162">
    <property type="entry name" value="Ppantetheine_attach_site"/>
</dbReference>
<protein>
    <recommendedName>
        <fullName evidence="3">Carrier domain-containing protein</fullName>
    </recommendedName>
</protein>
<dbReference type="SMART" id="SM00823">
    <property type="entry name" value="PKS_PP"/>
    <property type="match status" value="1"/>
</dbReference>
<dbReference type="SMART" id="SM01294">
    <property type="entry name" value="PKS_PP_betabranch"/>
    <property type="match status" value="1"/>
</dbReference>
<keyword evidence="2" id="KW-0597">Phosphoprotein</keyword>
<dbReference type="Proteomes" id="UP000515563">
    <property type="component" value="Chromosome"/>
</dbReference>
<dbReference type="AlphaFoldDB" id="A0A7G6X5K6"/>
<evidence type="ECO:0000256" key="1">
    <source>
        <dbReference type="ARBA" id="ARBA00022450"/>
    </source>
</evidence>
<name>A0A7G6X5K6_9ACTN</name>
<proteinExistence type="predicted"/>
<keyword evidence="5" id="KW-1185">Reference proteome</keyword>
<dbReference type="SUPFAM" id="SSF47336">
    <property type="entry name" value="ACP-like"/>
    <property type="match status" value="1"/>
</dbReference>
<feature type="domain" description="Carrier" evidence="3">
    <location>
        <begin position="26"/>
        <end position="100"/>
    </location>
</feature>
<reference evidence="4 5" key="2">
    <citation type="journal article" date="2020" name="Microbiol. Resour. Announc.">
        <title>Antarctic desert soil bacteria exhibit high novel natural product potential, evaluated through long-read genome sequencing and comparative genomics.</title>
        <authorList>
            <person name="Benaud N."/>
            <person name="Edwards R.J."/>
            <person name="Amos T.G."/>
            <person name="D'Agostino P.M."/>
            <person name="Gutierrez-Chavez C."/>
            <person name="Montgomery K."/>
            <person name="Nicetic I."/>
            <person name="Ferrari B.C."/>
        </authorList>
    </citation>
    <scope>NUCLEOTIDE SEQUENCE [LARGE SCALE GENOMIC DNA]</scope>
    <source>
        <strain evidence="4 5">SPB151</strain>
    </source>
</reference>
<evidence type="ECO:0000259" key="3">
    <source>
        <dbReference type="PROSITE" id="PS50075"/>
    </source>
</evidence>
<dbReference type="InterPro" id="IPR020806">
    <property type="entry name" value="PKS_PP-bd"/>
</dbReference>
<dbReference type="GO" id="GO:0031177">
    <property type="term" value="F:phosphopantetheine binding"/>
    <property type="evidence" value="ECO:0007669"/>
    <property type="project" value="InterPro"/>
</dbReference>
<accession>A0A7G6X5K6</accession>
<dbReference type="RefSeq" id="WP_185443927.1">
    <property type="nucleotide sequence ID" value="NZ_CP043661.1"/>
</dbReference>
<dbReference type="KEGG" id="kqi:F1D05_30875"/>
<evidence type="ECO:0000313" key="5">
    <source>
        <dbReference type="Proteomes" id="UP000515563"/>
    </source>
</evidence>
<keyword evidence="1" id="KW-0596">Phosphopantetheine</keyword>
<evidence type="ECO:0000313" key="4">
    <source>
        <dbReference type="EMBL" id="QNE21521.1"/>
    </source>
</evidence>
<gene>
    <name evidence="4" type="ORF">F1D05_30875</name>
</gene>
<dbReference type="Pfam" id="PF00550">
    <property type="entry name" value="PP-binding"/>
    <property type="match status" value="1"/>
</dbReference>
<dbReference type="Gene3D" id="1.10.1200.10">
    <property type="entry name" value="ACP-like"/>
    <property type="match status" value="1"/>
</dbReference>
<dbReference type="PROSITE" id="PS00012">
    <property type="entry name" value="PHOSPHOPANTETHEINE"/>
    <property type="match status" value="1"/>
</dbReference>
<reference evidence="5" key="1">
    <citation type="submission" date="2019-09" db="EMBL/GenBank/DDBJ databases">
        <title>Antimicrobial potential of Antarctic Bacteria.</title>
        <authorList>
            <person name="Benaud N."/>
            <person name="Edwards R.J."/>
            <person name="Ferrari B.C."/>
        </authorList>
    </citation>
    <scope>NUCLEOTIDE SEQUENCE [LARGE SCALE GENOMIC DNA]</scope>
    <source>
        <strain evidence="5">SPB151</strain>
    </source>
</reference>
<dbReference type="EMBL" id="CP043661">
    <property type="protein sequence ID" value="QNE21521.1"/>
    <property type="molecule type" value="Genomic_DNA"/>
</dbReference>
<sequence length="103" mass="11066">MSQIDWKGSTPGETETPVVNRVVTAAELSEFLRGRVARMIGVTPDEVDPTAPLASIGVDSVHAMELVAELEEWLGTHVPDHLAWSYPTIALISEQLASAESLA</sequence>
<organism evidence="4 5">
    <name type="scientific">Kribbella qitaiheensis</name>
    <dbReference type="NCBI Taxonomy" id="1544730"/>
    <lineage>
        <taxon>Bacteria</taxon>
        <taxon>Bacillati</taxon>
        <taxon>Actinomycetota</taxon>
        <taxon>Actinomycetes</taxon>
        <taxon>Propionibacteriales</taxon>
        <taxon>Kribbellaceae</taxon>
        <taxon>Kribbella</taxon>
    </lineage>
</organism>
<evidence type="ECO:0000256" key="2">
    <source>
        <dbReference type="ARBA" id="ARBA00022553"/>
    </source>
</evidence>
<dbReference type="PROSITE" id="PS50075">
    <property type="entry name" value="CARRIER"/>
    <property type="match status" value="1"/>
</dbReference>
<dbReference type="InterPro" id="IPR036736">
    <property type="entry name" value="ACP-like_sf"/>
</dbReference>